<protein>
    <submittedName>
        <fullName evidence="2">Uncharacterized protein</fullName>
    </submittedName>
</protein>
<keyword evidence="3" id="KW-1185">Reference proteome</keyword>
<feature type="compositionally biased region" description="Basic residues" evidence="1">
    <location>
        <begin position="45"/>
        <end position="55"/>
    </location>
</feature>
<comment type="caution">
    <text evidence="2">The sequence shown here is derived from an EMBL/GenBank/DDBJ whole genome shotgun (WGS) entry which is preliminary data.</text>
</comment>
<name>A0A498JLV8_MALDO</name>
<dbReference type="AlphaFoldDB" id="A0A498JLV8"/>
<organism evidence="2 3">
    <name type="scientific">Malus domestica</name>
    <name type="common">Apple</name>
    <name type="synonym">Pyrus malus</name>
    <dbReference type="NCBI Taxonomy" id="3750"/>
    <lineage>
        <taxon>Eukaryota</taxon>
        <taxon>Viridiplantae</taxon>
        <taxon>Streptophyta</taxon>
        <taxon>Embryophyta</taxon>
        <taxon>Tracheophyta</taxon>
        <taxon>Spermatophyta</taxon>
        <taxon>Magnoliopsida</taxon>
        <taxon>eudicotyledons</taxon>
        <taxon>Gunneridae</taxon>
        <taxon>Pentapetalae</taxon>
        <taxon>rosids</taxon>
        <taxon>fabids</taxon>
        <taxon>Rosales</taxon>
        <taxon>Rosaceae</taxon>
        <taxon>Amygdaloideae</taxon>
        <taxon>Maleae</taxon>
        <taxon>Malus</taxon>
    </lineage>
</organism>
<evidence type="ECO:0000313" key="2">
    <source>
        <dbReference type="EMBL" id="RXH95847.1"/>
    </source>
</evidence>
<evidence type="ECO:0000256" key="1">
    <source>
        <dbReference type="SAM" id="MobiDB-lite"/>
    </source>
</evidence>
<evidence type="ECO:0000313" key="3">
    <source>
        <dbReference type="Proteomes" id="UP000290289"/>
    </source>
</evidence>
<accession>A0A498JLV8</accession>
<feature type="region of interest" description="Disordered" evidence="1">
    <location>
        <begin position="1"/>
        <end position="56"/>
    </location>
</feature>
<gene>
    <name evidence="2" type="ORF">DVH24_008347</name>
</gene>
<sequence>MNSTPLHSTPEHASHDHDEDDYEEVPETPPVEQASGSTRFPIRPQGKKASKRKGNAFKNDYAKYMEDLARQGELGPGNG</sequence>
<reference evidence="2 3" key="1">
    <citation type="submission" date="2018-10" db="EMBL/GenBank/DDBJ databases">
        <title>A high-quality apple genome assembly.</title>
        <authorList>
            <person name="Hu J."/>
        </authorList>
    </citation>
    <scope>NUCLEOTIDE SEQUENCE [LARGE SCALE GENOMIC DNA]</scope>
    <source>
        <strain evidence="3">cv. HFTH1</strain>
        <tissue evidence="2">Young leaf</tissue>
    </source>
</reference>
<dbReference type="EMBL" id="RDQH01000332">
    <property type="protein sequence ID" value="RXH95847.1"/>
    <property type="molecule type" value="Genomic_DNA"/>
</dbReference>
<proteinExistence type="predicted"/>
<dbReference type="Proteomes" id="UP000290289">
    <property type="component" value="Chromosome 6"/>
</dbReference>